<evidence type="ECO:0000313" key="3">
    <source>
        <dbReference type="Proteomes" id="UP000032229"/>
    </source>
</evidence>
<dbReference type="RefSeq" id="WP_044637824.1">
    <property type="nucleotide sequence ID" value="NZ_CP007202.1"/>
</dbReference>
<protein>
    <submittedName>
        <fullName evidence="2">Uncharacterized protein</fullName>
    </submittedName>
</protein>
<dbReference type="STRING" id="1454006.AW14_05175"/>
<evidence type="ECO:0000256" key="1">
    <source>
        <dbReference type="SAM" id="SignalP"/>
    </source>
</evidence>
<dbReference type="AlphaFoldDB" id="A0A0C5WI04"/>
<dbReference type="HOGENOM" id="CLU_1784447_0_0_10"/>
<evidence type="ECO:0000313" key="2">
    <source>
        <dbReference type="EMBL" id="AJR04794.1"/>
    </source>
</evidence>
<dbReference type="OrthoDB" id="1373944at2"/>
<sequence>MKNLKQVIAKSNKLNNLKKSILVIAAFILSLQNMNASNTKIPTKPTTEVNTLTRDNIPQVFEWKVETNKGMYSGTSLSLESAREMMALSSKGEIILGSEITSYFVTKYDLNSNSKRNYFWEVETATGSAKGYASSEAYAHKMIDLVASGDAIVSKIIISQPQQ</sequence>
<accession>A0A0C5WI04</accession>
<feature type="signal peptide" evidence="1">
    <location>
        <begin position="1"/>
        <end position="36"/>
    </location>
</feature>
<organism evidence="2 3">
    <name type="scientific">Siansivirga zeaxanthinifaciens CC-SAMT-1</name>
    <dbReference type="NCBI Taxonomy" id="1454006"/>
    <lineage>
        <taxon>Bacteria</taxon>
        <taxon>Pseudomonadati</taxon>
        <taxon>Bacteroidota</taxon>
        <taxon>Flavobacteriia</taxon>
        <taxon>Flavobacteriales</taxon>
        <taxon>Flavobacteriaceae</taxon>
        <taxon>Siansivirga</taxon>
    </lineage>
</organism>
<proteinExistence type="predicted"/>
<reference evidence="2 3" key="1">
    <citation type="submission" date="2014-02" db="EMBL/GenBank/DDBJ databases">
        <authorList>
            <person name="Young C.-C."/>
            <person name="Hameed A."/>
            <person name="Huang H.-C."/>
            <person name="Shahina M."/>
        </authorList>
    </citation>
    <scope>NUCLEOTIDE SEQUENCE [LARGE SCALE GENOMIC DNA]</scope>
    <source>
        <strain evidence="2 3">CC-SAMT-1</strain>
    </source>
</reference>
<name>A0A0C5WI04_9FLAO</name>
<keyword evidence="1" id="KW-0732">Signal</keyword>
<dbReference type="Proteomes" id="UP000032229">
    <property type="component" value="Chromosome"/>
</dbReference>
<dbReference type="EMBL" id="CP007202">
    <property type="protein sequence ID" value="AJR04794.1"/>
    <property type="molecule type" value="Genomic_DNA"/>
</dbReference>
<gene>
    <name evidence="2" type="ORF">AW14_05175</name>
</gene>
<feature type="chain" id="PRO_5002184146" evidence="1">
    <location>
        <begin position="37"/>
        <end position="163"/>
    </location>
</feature>
<dbReference type="KEGG" id="sze:AW14_05175"/>
<keyword evidence="3" id="KW-1185">Reference proteome</keyword>